<evidence type="ECO:0000313" key="2">
    <source>
        <dbReference type="WBParaSite" id="PS1159_v2.g1838.t1"/>
    </source>
</evidence>
<proteinExistence type="predicted"/>
<dbReference type="WBParaSite" id="PS1159_v2.g1838.t1">
    <property type="protein sequence ID" value="PS1159_v2.g1838.t1"/>
    <property type="gene ID" value="PS1159_v2.g1838"/>
</dbReference>
<organism evidence="1 2">
    <name type="scientific">Panagrolaimus sp. PS1159</name>
    <dbReference type="NCBI Taxonomy" id="55785"/>
    <lineage>
        <taxon>Eukaryota</taxon>
        <taxon>Metazoa</taxon>
        <taxon>Ecdysozoa</taxon>
        <taxon>Nematoda</taxon>
        <taxon>Chromadorea</taxon>
        <taxon>Rhabditida</taxon>
        <taxon>Tylenchina</taxon>
        <taxon>Panagrolaimomorpha</taxon>
        <taxon>Panagrolaimoidea</taxon>
        <taxon>Panagrolaimidae</taxon>
        <taxon>Panagrolaimus</taxon>
    </lineage>
</organism>
<sequence length="138" mass="15875">MIATDYIKDIKKVKDISGKTIFSASIYRMKCDTKNIPEKIPSIFDKAEELKDDDGTGFFENSTKTCEKESDYRFLNLNNIKKTPTILCFFQKCLNLDKIECKKNVSAENCALKDQWISGFLKHENGSYYILSVKFLTA</sequence>
<evidence type="ECO:0000313" key="1">
    <source>
        <dbReference type="Proteomes" id="UP000887580"/>
    </source>
</evidence>
<reference evidence="2" key="1">
    <citation type="submission" date="2022-11" db="UniProtKB">
        <authorList>
            <consortium name="WormBaseParasite"/>
        </authorList>
    </citation>
    <scope>IDENTIFICATION</scope>
</reference>
<name>A0AC35FKG3_9BILA</name>
<protein>
    <submittedName>
        <fullName evidence="2">Uncharacterized protein</fullName>
    </submittedName>
</protein>
<accession>A0AC35FKG3</accession>
<dbReference type="Proteomes" id="UP000887580">
    <property type="component" value="Unplaced"/>
</dbReference>